<organism evidence="1 2">
    <name type="scientific">Diphasiastrum complanatum</name>
    <name type="common">Issler's clubmoss</name>
    <name type="synonym">Lycopodium complanatum</name>
    <dbReference type="NCBI Taxonomy" id="34168"/>
    <lineage>
        <taxon>Eukaryota</taxon>
        <taxon>Viridiplantae</taxon>
        <taxon>Streptophyta</taxon>
        <taxon>Embryophyta</taxon>
        <taxon>Tracheophyta</taxon>
        <taxon>Lycopodiopsida</taxon>
        <taxon>Lycopodiales</taxon>
        <taxon>Lycopodiaceae</taxon>
        <taxon>Lycopodioideae</taxon>
        <taxon>Diphasiastrum</taxon>
    </lineage>
</organism>
<evidence type="ECO:0000313" key="2">
    <source>
        <dbReference type="Proteomes" id="UP001162992"/>
    </source>
</evidence>
<gene>
    <name evidence="1" type="ORF">O6H91_05G029700</name>
</gene>
<comment type="caution">
    <text evidence="1">The sequence shown here is derived from an EMBL/GenBank/DDBJ whole genome shotgun (WGS) entry which is preliminary data.</text>
</comment>
<protein>
    <submittedName>
        <fullName evidence="1">Uncharacterized protein</fullName>
    </submittedName>
</protein>
<dbReference type="Proteomes" id="UP001162992">
    <property type="component" value="Chromosome 5"/>
</dbReference>
<name>A0ACC2DM90_DIPCM</name>
<dbReference type="EMBL" id="CM055096">
    <property type="protein sequence ID" value="KAJ7555278.1"/>
    <property type="molecule type" value="Genomic_DNA"/>
</dbReference>
<proteinExistence type="predicted"/>
<evidence type="ECO:0000313" key="1">
    <source>
        <dbReference type="EMBL" id="KAJ7555278.1"/>
    </source>
</evidence>
<sequence>MNHELDQSLALGNSFIENGETESSNNRREHDKKPYLVEGGQEQRSLASLELGSCSPLDATMACSVALRRGIPKKPSLTRLLKIMSNVDLVCKLSCIHYFTHDFNICFLIRRAPSRLA</sequence>
<keyword evidence="2" id="KW-1185">Reference proteome</keyword>
<accession>A0ACC2DM90</accession>
<reference evidence="2" key="1">
    <citation type="journal article" date="2024" name="Proc. Natl. Acad. Sci. U.S.A.">
        <title>Extraordinary preservation of gene collinearity over three hundred million years revealed in homosporous lycophytes.</title>
        <authorList>
            <person name="Li C."/>
            <person name="Wickell D."/>
            <person name="Kuo L.Y."/>
            <person name="Chen X."/>
            <person name="Nie B."/>
            <person name="Liao X."/>
            <person name="Peng D."/>
            <person name="Ji J."/>
            <person name="Jenkins J."/>
            <person name="Williams M."/>
            <person name="Shu S."/>
            <person name="Plott C."/>
            <person name="Barry K."/>
            <person name="Rajasekar S."/>
            <person name="Grimwood J."/>
            <person name="Han X."/>
            <person name="Sun S."/>
            <person name="Hou Z."/>
            <person name="He W."/>
            <person name="Dai G."/>
            <person name="Sun C."/>
            <person name="Schmutz J."/>
            <person name="Leebens-Mack J.H."/>
            <person name="Li F.W."/>
            <person name="Wang L."/>
        </authorList>
    </citation>
    <scope>NUCLEOTIDE SEQUENCE [LARGE SCALE GENOMIC DNA]</scope>
    <source>
        <strain evidence="2">cv. PW_Plant_1</strain>
    </source>
</reference>